<feature type="non-terminal residue" evidence="15">
    <location>
        <position position="538"/>
    </location>
</feature>
<accession>A0A956LVM0</accession>
<dbReference type="PANTHER" id="PTHR43047">
    <property type="entry name" value="TWO-COMPONENT HISTIDINE PROTEIN KINASE"/>
    <property type="match status" value="1"/>
</dbReference>
<evidence type="ECO:0000256" key="11">
    <source>
        <dbReference type="PROSITE-ProRule" id="PRU00169"/>
    </source>
</evidence>
<proteinExistence type="predicted"/>
<dbReference type="SUPFAM" id="SSF111126">
    <property type="entry name" value="Ligand-binding domain in the NO signalling and Golgi transport"/>
    <property type="match status" value="1"/>
</dbReference>
<dbReference type="SUPFAM" id="SSF52172">
    <property type="entry name" value="CheY-like"/>
    <property type="match status" value="1"/>
</dbReference>
<dbReference type="Gene3D" id="3.30.1380.20">
    <property type="entry name" value="Trafficking protein particle complex subunit 3"/>
    <property type="match status" value="1"/>
</dbReference>
<keyword evidence="3" id="KW-0597">Phosphoprotein</keyword>
<dbReference type="InterPro" id="IPR003661">
    <property type="entry name" value="HisK_dim/P_dom"/>
</dbReference>
<organism evidence="15 16">
    <name type="scientific">Eiseniibacteriota bacterium</name>
    <dbReference type="NCBI Taxonomy" id="2212470"/>
    <lineage>
        <taxon>Bacteria</taxon>
        <taxon>Candidatus Eiseniibacteriota</taxon>
    </lineage>
</organism>
<evidence type="ECO:0000259" key="14">
    <source>
        <dbReference type="PROSITE" id="PS50110"/>
    </source>
</evidence>
<keyword evidence="4" id="KW-0808">Transferase</keyword>
<dbReference type="SUPFAM" id="SSF55874">
    <property type="entry name" value="ATPase domain of HSP90 chaperone/DNA topoisomerase II/histidine kinase"/>
    <property type="match status" value="1"/>
</dbReference>
<dbReference type="Proteomes" id="UP000697710">
    <property type="component" value="Unassembled WGS sequence"/>
</dbReference>
<evidence type="ECO:0000259" key="13">
    <source>
        <dbReference type="PROSITE" id="PS50109"/>
    </source>
</evidence>
<evidence type="ECO:0000256" key="10">
    <source>
        <dbReference type="ARBA" id="ARBA00068150"/>
    </source>
</evidence>
<name>A0A956LVM0_UNCEI</name>
<dbReference type="Gene3D" id="1.10.287.130">
    <property type="match status" value="1"/>
</dbReference>
<feature type="domain" description="Response regulatory" evidence="14">
    <location>
        <begin position="494"/>
        <end position="538"/>
    </location>
</feature>
<evidence type="ECO:0000256" key="4">
    <source>
        <dbReference type="ARBA" id="ARBA00022679"/>
    </source>
</evidence>
<dbReference type="PROSITE" id="PS50110">
    <property type="entry name" value="RESPONSE_REGULATORY"/>
    <property type="match status" value="1"/>
</dbReference>
<dbReference type="PROSITE" id="PS50109">
    <property type="entry name" value="HIS_KIN"/>
    <property type="match status" value="1"/>
</dbReference>
<dbReference type="EC" id="2.7.13.3" evidence="2"/>
<keyword evidence="5" id="KW-0547">Nucleotide-binding</keyword>
<evidence type="ECO:0000256" key="8">
    <source>
        <dbReference type="ARBA" id="ARBA00023012"/>
    </source>
</evidence>
<dbReference type="EMBL" id="JAGQHR010000008">
    <property type="protein sequence ID" value="MCA9726183.1"/>
    <property type="molecule type" value="Genomic_DNA"/>
</dbReference>
<comment type="catalytic activity">
    <reaction evidence="1">
        <text>ATP + protein L-histidine = ADP + protein N-phospho-L-histidine.</text>
        <dbReference type="EC" id="2.7.13.3"/>
    </reaction>
</comment>
<dbReference type="InterPro" id="IPR011006">
    <property type="entry name" value="CheY-like_superfamily"/>
</dbReference>
<dbReference type="CDD" id="cd16922">
    <property type="entry name" value="HATPase_EvgS-ArcB-TorS-like"/>
    <property type="match status" value="1"/>
</dbReference>
<evidence type="ECO:0000256" key="6">
    <source>
        <dbReference type="ARBA" id="ARBA00022777"/>
    </source>
</evidence>
<evidence type="ECO:0000313" key="16">
    <source>
        <dbReference type="Proteomes" id="UP000697710"/>
    </source>
</evidence>
<dbReference type="SMART" id="SM00387">
    <property type="entry name" value="HATPase_c"/>
    <property type="match status" value="1"/>
</dbReference>
<dbReference type="PANTHER" id="PTHR43047:SF64">
    <property type="entry name" value="HISTIDINE KINASE CONTAINING CHEY-HOMOLOGOUS RECEIVER DOMAIN AND PAS DOMAIN-RELATED"/>
    <property type="match status" value="1"/>
</dbReference>
<dbReference type="InterPro" id="IPR001789">
    <property type="entry name" value="Sig_transdc_resp-reg_receiver"/>
</dbReference>
<dbReference type="Gene3D" id="3.30.565.10">
    <property type="entry name" value="Histidine kinase-like ATPase, C-terminal domain"/>
    <property type="match status" value="1"/>
</dbReference>
<evidence type="ECO:0000256" key="12">
    <source>
        <dbReference type="SAM" id="Coils"/>
    </source>
</evidence>
<evidence type="ECO:0000256" key="7">
    <source>
        <dbReference type="ARBA" id="ARBA00022840"/>
    </source>
</evidence>
<dbReference type="Pfam" id="PF02518">
    <property type="entry name" value="HATPase_c"/>
    <property type="match status" value="1"/>
</dbReference>
<dbReference type="AlphaFoldDB" id="A0A956LVM0"/>
<dbReference type="InterPro" id="IPR036097">
    <property type="entry name" value="HisK_dim/P_sf"/>
</dbReference>
<reference evidence="15" key="2">
    <citation type="journal article" date="2021" name="Microbiome">
        <title>Successional dynamics and alternative stable states in a saline activated sludge microbial community over 9 years.</title>
        <authorList>
            <person name="Wang Y."/>
            <person name="Ye J."/>
            <person name="Ju F."/>
            <person name="Liu L."/>
            <person name="Boyd J.A."/>
            <person name="Deng Y."/>
            <person name="Parks D.H."/>
            <person name="Jiang X."/>
            <person name="Yin X."/>
            <person name="Woodcroft B.J."/>
            <person name="Tyson G.W."/>
            <person name="Hugenholtz P."/>
            <person name="Polz M.F."/>
            <person name="Zhang T."/>
        </authorList>
    </citation>
    <scope>NUCLEOTIDE SEQUENCE</scope>
    <source>
        <strain evidence="15">HKST-UBA01</strain>
    </source>
</reference>
<keyword evidence="6" id="KW-0418">Kinase</keyword>
<keyword evidence="12" id="KW-0175">Coiled coil</keyword>
<feature type="domain" description="Histidine kinase" evidence="13">
    <location>
        <begin position="246"/>
        <end position="470"/>
    </location>
</feature>
<evidence type="ECO:0000256" key="5">
    <source>
        <dbReference type="ARBA" id="ARBA00022741"/>
    </source>
</evidence>
<dbReference type="CDD" id="cd00082">
    <property type="entry name" value="HisKA"/>
    <property type="match status" value="1"/>
</dbReference>
<evidence type="ECO:0000256" key="1">
    <source>
        <dbReference type="ARBA" id="ARBA00000085"/>
    </source>
</evidence>
<dbReference type="InterPro" id="IPR005467">
    <property type="entry name" value="His_kinase_dom"/>
</dbReference>
<dbReference type="InterPro" id="IPR003594">
    <property type="entry name" value="HATPase_dom"/>
</dbReference>
<dbReference type="Gene3D" id="3.40.50.2300">
    <property type="match status" value="1"/>
</dbReference>
<gene>
    <name evidence="15" type="ORF">KC729_00765</name>
</gene>
<dbReference type="InterPro" id="IPR024096">
    <property type="entry name" value="NO_sig/Golgi_transp_ligand-bd"/>
</dbReference>
<keyword evidence="8" id="KW-0902">Two-component regulatory system</keyword>
<dbReference type="Pfam" id="PF00512">
    <property type="entry name" value="HisKA"/>
    <property type="match status" value="1"/>
</dbReference>
<dbReference type="SUPFAM" id="SSF47384">
    <property type="entry name" value="Homodimeric domain of signal transducing histidine kinase"/>
    <property type="match status" value="1"/>
</dbReference>
<sequence length="538" mass="58678">MAADRSDNDARDIVSCEVCGNTMRWDADSGLLTFEGFPCVMMWVDTTLAGLMSGVQAMVGTERFGLAMQKEGRNSIEQDWAVISSEPTFQAGFAKIADIAAAAGWGRWTILECDEAKQRLVIRVVNCWEAAFQQRLNVDWGVHLVAGKFAGYASRLFGTNCWSEATHSIGRGDDWEQFTIEPSTRSLESELDRLLESDEATRADLAVAVQKLRREAEERTKVERQLLEAKHEAESATLAKSQFLANMSHEIRTPMNGVLGMLEILQDTALSAEQHELAETAYRSAASLLDILDDVLDISRIEAGRIVLEEQPFDIDRCIADVKAMLGPMARERGLGLAVSTPDPPAPLLLGDTGRVRQILLNLVGNAIKYTRTGSVRVEARVTPTSANGATHAELRVDVIDTGPGIAHEDHETVFRAFTQLDATSTRRQGGAGLGLGICRSLAELMGGRIDLESVPGQGSRFSFVTPLPIVARTATQAPPDASLADVPTHFEAHVLVVDDNQVNQTLVGHMLDQHHVTLAVDGPQALAMVEEREFDLI</sequence>
<dbReference type="FunFam" id="1.10.287.130:FF:000002">
    <property type="entry name" value="Two-component osmosensing histidine kinase"/>
    <property type="match status" value="1"/>
</dbReference>
<comment type="subunit">
    <text evidence="9">At low DSF concentrations, interacts with RpfF.</text>
</comment>
<comment type="caution">
    <text evidence="15">The sequence shown here is derived from an EMBL/GenBank/DDBJ whole genome shotgun (WGS) entry which is preliminary data.</text>
</comment>
<dbReference type="InterPro" id="IPR004358">
    <property type="entry name" value="Sig_transdc_His_kin-like_C"/>
</dbReference>
<evidence type="ECO:0000256" key="2">
    <source>
        <dbReference type="ARBA" id="ARBA00012438"/>
    </source>
</evidence>
<dbReference type="SMART" id="SM00388">
    <property type="entry name" value="HisKA"/>
    <property type="match status" value="1"/>
</dbReference>
<feature type="coiled-coil region" evidence="12">
    <location>
        <begin position="195"/>
        <end position="232"/>
    </location>
</feature>
<dbReference type="FunFam" id="3.30.565.10:FF:000010">
    <property type="entry name" value="Sensor histidine kinase RcsC"/>
    <property type="match status" value="1"/>
</dbReference>
<comment type="caution">
    <text evidence="11">Lacks conserved residue(s) required for the propagation of feature annotation.</text>
</comment>
<evidence type="ECO:0000256" key="9">
    <source>
        <dbReference type="ARBA" id="ARBA00064003"/>
    </source>
</evidence>
<dbReference type="PRINTS" id="PR00344">
    <property type="entry name" value="BCTRLSENSOR"/>
</dbReference>
<protein>
    <recommendedName>
        <fullName evidence="10">Sensory/regulatory protein RpfC</fullName>
        <ecNumber evidence="2">2.7.13.3</ecNumber>
    </recommendedName>
</protein>
<evidence type="ECO:0000256" key="3">
    <source>
        <dbReference type="ARBA" id="ARBA00022553"/>
    </source>
</evidence>
<dbReference type="InterPro" id="IPR036890">
    <property type="entry name" value="HATPase_C_sf"/>
</dbReference>
<evidence type="ECO:0000313" key="15">
    <source>
        <dbReference type="EMBL" id="MCA9726183.1"/>
    </source>
</evidence>
<dbReference type="GO" id="GO:0005524">
    <property type="term" value="F:ATP binding"/>
    <property type="evidence" value="ECO:0007669"/>
    <property type="project" value="UniProtKB-KW"/>
</dbReference>
<reference evidence="15" key="1">
    <citation type="submission" date="2020-04" db="EMBL/GenBank/DDBJ databases">
        <authorList>
            <person name="Zhang T."/>
        </authorList>
    </citation>
    <scope>NUCLEOTIDE SEQUENCE</scope>
    <source>
        <strain evidence="15">HKST-UBA01</strain>
    </source>
</reference>
<dbReference type="GO" id="GO:0000155">
    <property type="term" value="F:phosphorelay sensor kinase activity"/>
    <property type="evidence" value="ECO:0007669"/>
    <property type="project" value="InterPro"/>
</dbReference>
<keyword evidence="7" id="KW-0067">ATP-binding</keyword>